<dbReference type="PANTHER" id="PTHR33481">
    <property type="entry name" value="REVERSE TRANSCRIPTASE"/>
    <property type="match status" value="1"/>
</dbReference>
<organism evidence="2 3">
    <name type="scientific">Cyclocybe aegerita</name>
    <name type="common">Black poplar mushroom</name>
    <name type="synonym">Agrocybe aegerita</name>
    <dbReference type="NCBI Taxonomy" id="1973307"/>
    <lineage>
        <taxon>Eukaryota</taxon>
        <taxon>Fungi</taxon>
        <taxon>Dikarya</taxon>
        <taxon>Basidiomycota</taxon>
        <taxon>Agaricomycotina</taxon>
        <taxon>Agaricomycetes</taxon>
        <taxon>Agaricomycetidae</taxon>
        <taxon>Agaricales</taxon>
        <taxon>Agaricineae</taxon>
        <taxon>Bolbitiaceae</taxon>
        <taxon>Cyclocybe</taxon>
    </lineage>
</organism>
<gene>
    <name evidence="2" type="ORF">AAE3_LOCUS9867</name>
</gene>
<comment type="caution">
    <text evidence="2">The sequence shown here is derived from an EMBL/GenBank/DDBJ whole genome shotgun (WGS) entry which is preliminary data.</text>
</comment>
<feature type="domain" description="Endonuclease/exonuclease/phosphatase" evidence="1">
    <location>
        <begin position="274"/>
        <end position="391"/>
    </location>
</feature>
<dbReference type="SUPFAM" id="SSF56219">
    <property type="entry name" value="DNase I-like"/>
    <property type="match status" value="1"/>
</dbReference>
<evidence type="ECO:0000313" key="2">
    <source>
        <dbReference type="EMBL" id="CAA7267602.1"/>
    </source>
</evidence>
<protein>
    <recommendedName>
        <fullName evidence="1">Endonuclease/exonuclease/phosphatase domain-containing protein</fullName>
    </recommendedName>
</protein>
<dbReference type="Pfam" id="PF14529">
    <property type="entry name" value="Exo_endo_phos_2"/>
    <property type="match status" value="1"/>
</dbReference>
<dbReference type="AlphaFoldDB" id="A0A8S0X5D8"/>
<dbReference type="InterPro" id="IPR036691">
    <property type="entry name" value="Endo/exonu/phosph_ase_sf"/>
</dbReference>
<dbReference type="Proteomes" id="UP000467700">
    <property type="component" value="Unassembled WGS sequence"/>
</dbReference>
<reference evidence="2 3" key="1">
    <citation type="submission" date="2020-01" db="EMBL/GenBank/DDBJ databases">
        <authorList>
            <person name="Gupta K D."/>
        </authorList>
    </citation>
    <scope>NUCLEOTIDE SEQUENCE [LARGE SCALE GENOMIC DNA]</scope>
</reference>
<sequence length="795" mass="89401">MPLQISKQEDRYPIRGLKITQEALEKALHTSVHAEVFAYLSTKPWIDCNSAHSTLCTVYCNIWDSQQGTCAKKALSQLIFLAGRSCAIRPAVRHTGVPLCQRCWKWGHPTVACKAKQLSCPICSGPHEQKEHRQHAGCCKGNTKAKPPVLPTPRDQPCPHKGRCVNCHKDHAANSASCKFWAHRYDREWIMAEYCQTNVGKPSGSKYMEGDEVIGAPKHPDWLQMVHIKEGEVPHVIAYVSTRLSRYRPAMRHDIVDHRDIHILSLFSGGEVLNLMNVYSDDQHTAIEHLAAHVHSLPPFIYMAGDFNCLSMTWDDYDHGESMTAISLQDTASQISLKWARPSNHGPTRISPNPNQRSNVLDLVFLAPSEILISMPRLEHDLQGPSDHVPICMDLDIGPEPPVSGRRTIKPRSEAEKSFLLDILWDLAAIPVTALATKEGIEALADAIAIAFSDGWLVHSTESKPTKHSKSWWTDKCSETFGVYQLSHSLADYNKFKKVCKDAKRDFFDERIAEITTSRKRPWDLMELVKQRKLPPCEAIRNGNQPCHDMDDLWDTLHGTYNSASGCEYDASVLDELPDEPVREWADFSEHELLSALKGCSNSSAPGPDHVTWVHLKELLKDKHVLALFIVLANACLRVGHWPRIFKESLLVIVLKPNKSSYVVPKAFRPIVLLITFSKLIEKMIANRIQFDAVKHDIFHPNQLGGIRQRSTEDAGLILTHLVRAGWVKGLQTSALAFDITQFFPSINHEMFMAVLQARVLTNIGGVLCLLSGCGARWQAAHYLQTRMLHNLGTR</sequence>
<dbReference type="InterPro" id="IPR005135">
    <property type="entry name" value="Endo/exonuclease/phosphatase"/>
</dbReference>
<name>A0A8S0X5D8_CYCAE</name>
<accession>A0A8S0X5D8</accession>
<keyword evidence="3" id="KW-1185">Reference proteome</keyword>
<proteinExistence type="predicted"/>
<evidence type="ECO:0000313" key="3">
    <source>
        <dbReference type="Proteomes" id="UP000467700"/>
    </source>
</evidence>
<dbReference type="OrthoDB" id="412006at2759"/>
<dbReference type="GO" id="GO:0003824">
    <property type="term" value="F:catalytic activity"/>
    <property type="evidence" value="ECO:0007669"/>
    <property type="project" value="InterPro"/>
</dbReference>
<dbReference type="EMBL" id="CACVBS010000061">
    <property type="protein sequence ID" value="CAA7267602.1"/>
    <property type="molecule type" value="Genomic_DNA"/>
</dbReference>
<dbReference type="Gene3D" id="3.60.10.10">
    <property type="entry name" value="Endonuclease/exonuclease/phosphatase"/>
    <property type="match status" value="1"/>
</dbReference>
<dbReference type="PANTHER" id="PTHR33481:SF1">
    <property type="entry name" value="ENDONUCLEASE_EXONUCLEASE_PHOSPHATASE DOMAIN-CONTAINING PROTEIN-RELATED"/>
    <property type="match status" value="1"/>
</dbReference>
<evidence type="ECO:0000259" key="1">
    <source>
        <dbReference type="Pfam" id="PF14529"/>
    </source>
</evidence>